<keyword evidence="3" id="KW-0813">Transport</keyword>
<dbReference type="GO" id="GO:0005886">
    <property type="term" value="C:plasma membrane"/>
    <property type="evidence" value="ECO:0007669"/>
    <property type="project" value="UniProtKB-SubCell"/>
</dbReference>
<keyword evidence="4" id="KW-1003">Cell membrane</keyword>
<evidence type="ECO:0000256" key="1">
    <source>
        <dbReference type="ARBA" id="ARBA00004651"/>
    </source>
</evidence>
<proteinExistence type="inferred from homology"/>
<keyword evidence="9 11" id="KW-0472">Membrane</keyword>
<dbReference type="WBParaSite" id="ACRNAN_scaffold2793.g31144.t1">
    <property type="protein sequence ID" value="ACRNAN_scaffold2793.g31144.t1"/>
    <property type="gene ID" value="ACRNAN_scaffold2793.g31144"/>
</dbReference>
<feature type="transmembrane region" description="Helical" evidence="11">
    <location>
        <begin position="98"/>
        <end position="122"/>
    </location>
</feature>
<dbReference type="Proteomes" id="UP000887540">
    <property type="component" value="Unplaced"/>
</dbReference>
<keyword evidence="10" id="KW-0407">Ion channel</keyword>
<keyword evidence="8" id="KW-0406">Ion transport</keyword>
<evidence type="ECO:0000313" key="13">
    <source>
        <dbReference type="WBParaSite" id="ACRNAN_scaffold2793.g31144.t1"/>
    </source>
</evidence>
<reference evidence="13" key="1">
    <citation type="submission" date="2022-11" db="UniProtKB">
        <authorList>
            <consortium name="WormBaseParasite"/>
        </authorList>
    </citation>
    <scope>IDENTIFICATION</scope>
</reference>
<dbReference type="GO" id="GO:0015252">
    <property type="term" value="F:proton channel activity"/>
    <property type="evidence" value="ECO:0007669"/>
    <property type="project" value="InterPro"/>
</dbReference>
<sequence length="157" mass="17979">MHLVATNLWTWVRVIFFEESVMYSHLINAFSNGSTSHENKNTSTSESITIDGTLLGYVYTGLVEYSVIGATVMFIVWNNMKYINHHKICRDYKEHRKINFNNISYGILLGLVFLASTIVVLVMYKDLEGKHEELAAAITFCATNLAQVNFLRRVYIT</sequence>
<feature type="transmembrane region" description="Helical" evidence="11">
    <location>
        <begin position="134"/>
        <end position="151"/>
    </location>
</feature>
<evidence type="ECO:0000256" key="7">
    <source>
        <dbReference type="ARBA" id="ARBA00022989"/>
    </source>
</evidence>
<accession>A0A914DHY4</accession>
<keyword evidence="6" id="KW-0375">Hydrogen ion transport</keyword>
<evidence type="ECO:0000256" key="2">
    <source>
        <dbReference type="ARBA" id="ARBA00006513"/>
    </source>
</evidence>
<evidence type="ECO:0000256" key="10">
    <source>
        <dbReference type="ARBA" id="ARBA00023303"/>
    </source>
</evidence>
<dbReference type="PANTHER" id="PTHR21522">
    <property type="entry name" value="PROTON CHANNEL OTOP"/>
    <property type="match status" value="1"/>
</dbReference>
<feature type="transmembrane region" description="Helical" evidence="11">
    <location>
        <begin position="54"/>
        <end position="77"/>
    </location>
</feature>
<dbReference type="Pfam" id="PF03189">
    <property type="entry name" value="Otopetrin"/>
    <property type="match status" value="1"/>
</dbReference>
<evidence type="ECO:0000256" key="11">
    <source>
        <dbReference type="SAM" id="Phobius"/>
    </source>
</evidence>
<dbReference type="InterPro" id="IPR004878">
    <property type="entry name" value="Otopetrin"/>
</dbReference>
<evidence type="ECO:0000256" key="8">
    <source>
        <dbReference type="ARBA" id="ARBA00023065"/>
    </source>
</evidence>
<keyword evidence="12" id="KW-1185">Reference proteome</keyword>
<evidence type="ECO:0000313" key="12">
    <source>
        <dbReference type="Proteomes" id="UP000887540"/>
    </source>
</evidence>
<evidence type="ECO:0000256" key="9">
    <source>
        <dbReference type="ARBA" id="ARBA00023136"/>
    </source>
</evidence>
<protein>
    <submittedName>
        <fullName evidence="13">Uncharacterized protein</fullName>
    </submittedName>
</protein>
<comment type="similarity">
    <text evidence="2">Belongs to the otopetrin family.</text>
</comment>
<evidence type="ECO:0000256" key="3">
    <source>
        <dbReference type="ARBA" id="ARBA00022448"/>
    </source>
</evidence>
<evidence type="ECO:0000256" key="4">
    <source>
        <dbReference type="ARBA" id="ARBA00022475"/>
    </source>
</evidence>
<evidence type="ECO:0000256" key="5">
    <source>
        <dbReference type="ARBA" id="ARBA00022692"/>
    </source>
</evidence>
<comment type="subcellular location">
    <subcellularLocation>
        <location evidence="1">Cell membrane</location>
        <topology evidence="1">Multi-pass membrane protein</topology>
    </subcellularLocation>
</comment>
<dbReference type="PANTHER" id="PTHR21522:SF32">
    <property type="entry name" value="OTOPETRIN-2"/>
    <property type="match status" value="1"/>
</dbReference>
<evidence type="ECO:0000256" key="6">
    <source>
        <dbReference type="ARBA" id="ARBA00022781"/>
    </source>
</evidence>
<keyword evidence="5 11" id="KW-0812">Transmembrane</keyword>
<dbReference type="AlphaFoldDB" id="A0A914DHY4"/>
<organism evidence="12 13">
    <name type="scientific">Acrobeloides nanus</name>
    <dbReference type="NCBI Taxonomy" id="290746"/>
    <lineage>
        <taxon>Eukaryota</taxon>
        <taxon>Metazoa</taxon>
        <taxon>Ecdysozoa</taxon>
        <taxon>Nematoda</taxon>
        <taxon>Chromadorea</taxon>
        <taxon>Rhabditida</taxon>
        <taxon>Tylenchina</taxon>
        <taxon>Cephalobomorpha</taxon>
        <taxon>Cephaloboidea</taxon>
        <taxon>Cephalobidae</taxon>
        <taxon>Acrobeloides</taxon>
    </lineage>
</organism>
<name>A0A914DHY4_9BILA</name>
<keyword evidence="7 11" id="KW-1133">Transmembrane helix</keyword>